<dbReference type="EMBL" id="HG938353">
    <property type="protein sequence ID" value="CDN48616.1"/>
    <property type="molecule type" value="Genomic_DNA"/>
</dbReference>
<dbReference type="eggNOG" id="COG3064">
    <property type="taxonomic scope" value="Bacteria"/>
</dbReference>
<accession>A0A068SS66</accession>
<organism evidence="3 4">
    <name type="scientific">Neorhizobium galegae bv. orientalis str. HAMBI 540</name>
    <dbReference type="NCBI Taxonomy" id="1028800"/>
    <lineage>
        <taxon>Bacteria</taxon>
        <taxon>Pseudomonadati</taxon>
        <taxon>Pseudomonadota</taxon>
        <taxon>Alphaproteobacteria</taxon>
        <taxon>Hyphomicrobiales</taxon>
        <taxon>Rhizobiaceae</taxon>
        <taxon>Rhizobium/Agrobacterium group</taxon>
        <taxon>Neorhizobium</taxon>
    </lineage>
</organism>
<reference evidence="4" key="1">
    <citation type="journal article" date="2014" name="BMC Genomics">
        <title>Genome sequencing of two Neorhizobium galegae strains reveals a noeT gene responsible for the unusual acetylation of the nodulation factors.</title>
        <authorList>
            <person name="Osterman J."/>
            <person name="Marsh J."/>
            <person name="Laine P.K."/>
            <person name="Zeng Z."/>
            <person name="Alatalo E."/>
            <person name="Sullivan J.T."/>
            <person name="Young J.P."/>
            <person name="Thomas-Oates J."/>
            <person name="Paulin L."/>
            <person name="Lindstrom K."/>
        </authorList>
    </citation>
    <scope>NUCLEOTIDE SEQUENCE [LARGE SCALE GENOMIC DNA]</scope>
    <source>
        <strain evidence="4">HAMBI 540</strain>
    </source>
</reference>
<dbReference type="HOGENOM" id="CLU_062603_0_0_5"/>
<keyword evidence="2" id="KW-0812">Transmembrane</keyword>
<keyword evidence="4" id="KW-1185">Reference proteome</keyword>
<dbReference type="InterPro" id="IPR009273">
    <property type="entry name" value="DUF930"/>
</dbReference>
<name>A0A068SS66_NEOGA</name>
<feature type="compositionally biased region" description="Basic and acidic residues" evidence="1">
    <location>
        <begin position="174"/>
        <end position="188"/>
    </location>
</feature>
<feature type="region of interest" description="Disordered" evidence="1">
    <location>
        <begin position="239"/>
        <end position="259"/>
    </location>
</feature>
<evidence type="ECO:0000256" key="1">
    <source>
        <dbReference type="SAM" id="MobiDB-lite"/>
    </source>
</evidence>
<dbReference type="AlphaFoldDB" id="A0A068SS66"/>
<proteinExistence type="predicted"/>
<evidence type="ECO:0000313" key="4">
    <source>
        <dbReference type="Proteomes" id="UP000028181"/>
    </source>
</evidence>
<dbReference type="OrthoDB" id="9804158at2"/>
<evidence type="ECO:0008006" key="5">
    <source>
        <dbReference type="Google" id="ProtNLM"/>
    </source>
</evidence>
<feature type="compositionally biased region" description="Polar residues" evidence="1">
    <location>
        <begin position="156"/>
        <end position="171"/>
    </location>
</feature>
<gene>
    <name evidence="3" type="ORF">RG540_CH24500</name>
</gene>
<feature type="compositionally biased region" description="Basic and acidic residues" evidence="1">
    <location>
        <begin position="89"/>
        <end position="98"/>
    </location>
</feature>
<dbReference type="Proteomes" id="UP000028181">
    <property type="component" value="Chromosome I"/>
</dbReference>
<keyword evidence="2" id="KW-1133">Transmembrane helix</keyword>
<protein>
    <recommendedName>
        <fullName evidence="5">DUF930 domain-containing protein</fullName>
    </recommendedName>
</protein>
<feature type="region of interest" description="Disordered" evidence="1">
    <location>
        <begin position="37"/>
        <end position="206"/>
    </location>
</feature>
<dbReference type="Pfam" id="PF06059">
    <property type="entry name" value="DUF930"/>
    <property type="match status" value="1"/>
</dbReference>
<feature type="transmembrane region" description="Helical" evidence="2">
    <location>
        <begin position="12"/>
        <end position="34"/>
    </location>
</feature>
<dbReference type="PATRIC" id="fig|1028800.3.peg.2478"/>
<sequence>MTDLSGKPRGDIRWGIPASILVHVVFVAALFLHLPADSSEPQKEETVQVEIVPPPEEPEKKPEEKKPPEPAKQEEAKKQEPPPPPPEPPKQEEAKKAEPPPPPPPKQEEAKKQPPPPPAPEEKPVEPPPSAKEAKGQPLPVLRPVFEFGEKDSGPRKSQTGNASKETTNPPAESKADAKSVEPVKQAKEAPAVVEAPPANPVPDDIQLPEVGIAAANGLRNGPVAGVSPDATKTEIVTAPPAASPKSDPSKKPNPGKPVELTEAKTLFSQSETGDAIATTAMGDVPRGVRAGQLCATELREQLRHSAQSYRPEMLPAYRLPNGTVLEVKRGAFRANAQWYDLSFRCEVDDNATKIVSFAFDVGAPVPQSEWRKRGFPEL</sequence>
<dbReference type="GeneID" id="24257872"/>
<evidence type="ECO:0000313" key="3">
    <source>
        <dbReference type="EMBL" id="CDN48616.1"/>
    </source>
</evidence>
<feature type="compositionally biased region" description="Basic and acidic residues" evidence="1">
    <location>
        <begin position="57"/>
        <end position="80"/>
    </location>
</feature>
<dbReference type="RefSeq" id="WP_038588199.1">
    <property type="nucleotide sequence ID" value="NZ_HG938353.1"/>
</dbReference>
<keyword evidence="2" id="KW-0472">Membrane</keyword>
<dbReference type="KEGG" id="ngg:RG540_CH24500"/>
<evidence type="ECO:0000256" key="2">
    <source>
        <dbReference type="SAM" id="Phobius"/>
    </source>
</evidence>